<dbReference type="PANTHER" id="PTHR28180:SF2">
    <property type="entry name" value="PEROXISOMAL PROTEIN 2"/>
    <property type="match status" value="1"/>
</dbReference>
<sequence>MSKLSPSLKALIKSPASRPDPVPAPAGIRRVYDELAADAGRHKLGMRPWLAISTAATVTLNSPVSLALLHSVASARADAISSASFMREVAFRSISFNGIPRTINALVALRAALPSDVVHGLDKDSRTRPSCSDDLTVQGRHLFESVYGSLTARLTRKLDDAHPDLSRYIIRHHYGALLAQSSERFPRLLTSVVAVACLRAQTGVGPQLLSHVYGLRKATLDGWLHETDGDARWLMTDDGGEWLLTSVDTVIEAFGGGGGGNFAAAIS</sequence>
<dbReference type="SUPFAM" id="SSF69118">
    <property type="entry name" value="AhpD-like"/>
    <property type="match status" value="1"/>
</dbReference>
<accession>A0A367LG20</accession>
<evidence type="ECO:0008006" key="3">
    <source>
        <dbReference type="Google" id="ProtNLM"/>
    </source>
</evidence>
<dbReference type="PANTHER" id="PTHR28180">
    <property type="entry name" value="CONSERVED MITOCHONDRIAL PROTEIN-RELATED"/>
    <property type="match status" value="1"/>
</dbReference>
<comment type="caution">
    <text evidence="1">The sequence shown here is derived from an EMBL/GenBank/DDBJ whole genome shotgun (WGS) entry which is preliminary data.</text>
</comment>
<name>A0A367LG20_9HYPO</name>
<organism evidence="1 2">
    <name type="scientific">Ophiocordyceps polyrhachis-furcata BCC 54312</name>
    <dbReference type="NCBI Taxonomy" id="1330021"/>
    <lineage>
        <taxon>Eukaryota</taxon>
        <taxon>Fungi</taxon>
        <taxon>Dikarya</taxon>
        <taxon>Ascomycota</taxon>
        <taxon>Pezizomycotina</taxon>
        <taxon>Sordariomycetes</taxon>
        <taxon>Hypocreomycetidae</taxon>
        <taxon>Hypocreales</taxon>
        <taxon>Ophiocordycipitaceae</taxon>
        <taxon>Ophiocordyceps</taxon>
    </lineage>
</organism>
<evidence type="ECO:0000313" key="2">
    <source>
        <dbReference type="Proteomes" id="UP000253664"/>
    </source>
</evidence>
<keyword evidence="2" id="KW-1185">Reference proteome</keyword>
<dbReference type="STRING" id="1330021.A0A367LG20"/>
<dbReference type="Proteomes" id="UP000253664">
    <property type="component" value="Unassembled WGS sequence"/>
</dbReference>
<dbReference type="AlphaFoldDB" id="A0A367LG20"/>
<proteinExistence type="predicted"/>
<dbReference type="InterPro" id="IPR052999">
    <property type="entry name" value="PTS1_Protein"/>
</dbReference>
<dbReference type="OrthoDB" id="5392202at2759"/>
<protein>
    <recommendedName>
        <fullName evidence="3">Dol-P-Man:Man(5)GlcNAc(2)-PP-Dol alpha-1,3-mannosyltransferase</fullName>
    </recommendedName>
</protein>
<dbReference type="Gene3D" id="1.20.1290.10">
    <property type="entry name" value="AhpD-like"/>
    <property type="match status" value="1"/>
</dbReference>
<gene>
    <name evidence="1" type="ORF">L249_1203</name>
</gene>
<dbReference type="InterPro" id="IPR029032">
    <property type="entry name" value="AhpD-like"/>
</dbReference>
<evidence type="ECO:0000313" key="1">
    <source>
        <dbReference type="EMBL" id="RCI13337.1"/>
    </source>
</evidence>
<reference evidence="1 2" key="1">
    <citation type="journal article" date="2015" name="BMC Genomics">
        <title>Insights from the genome of Ophiocordyceps polyrhachis-furcata to pathogenicity and host specificity in insect fungi.</title>
        <authorList>
            <person name="Wichadakul D."/>
            <person name="Kobmoo N."/>
            <person name="Ingsriswang S."/>
            <person name="Tangphatsornruang S."/>
            <person name="Chantasingh D."/>
            <person name="Luangsa-ard J.J."/>
            <person name="Eurwilaichitr L."/>
        </authorList>
    </citation>
    <scope>NUCLEOTIDE SEQUENCE [LARGE SCALE GENOMIC DNA]</scope>
    <source>
        <strain evidence="1 2">BCC 54312</strain>
    </source>
</reference>
<dbReference type="EMBL" id="LKCN02000007">
    <property type="protein sequence ID" value="RCI13337.1"/>
    <property type="molecule type" value="Genomic_DNA"/>
</dbReference>